<organism evidence="1 2">
    <name type="scientific">Arctium lappa</name>
    <name type="common">Greater burdock</name>
    <name type="synonym">Lappa major</name>
    <dbReference type="NCBI Taxonomy" id="4217"/>
    <lineage>
        <taxon>Eukaryota</taxon>
        <taxon>Viridiplantae</taxon>
        <taxon>Streptophyta</taxon>
        <taxon>Embryophyta</taxon>
        <taxon>Tracheophyta</taxon>
        <taxon>Spermatophyta</taxon>
        <taxon>Magnoliopsida</taxon>
        <taxon>eudicotyledons</taxon>
        <taxon>Gunneridae</taxon>
        <taxon>Pentapetalae</taxon>
        <taxon>asterids</taxon>
        <taxon>campanulids</taxon>
        <taxon>Asterales</taxon>
        <taxon>Asteraceae</taxon>
        <taxon>Carduoideae</taxon>
        <taxon>Cardueae</taxon>
        <taxon>Arctiinae</taxon>
        <taxon>Arctium</taxon>
    </lineage>
</organism>
<evidence type="ECO:0000313" key="2">
    <source>
        <dbReference type="Proteomes" id="UP001055879"/>
    </source>
</evidence>
<reference evidence="1 2" key="2">
    <citation type="journal article" date="2022" name="Mol. Ecol. Resour.">
        <title>The genomes of chicory, endive, great burdock and yacon provide insights into Asteraceae paleo-polyploidization history and plant inulin production.</title>
        <authorList>
            <person name="Fan W."/>
            <person name="Wang S."/>
            <person name="Wang H."/>
            <person name="Wang A."/>
            <person name="Jiang F."/>
            <person name="Liu H."/>
            <person name="Zhao H."/>
            <person name="Xu D."/>
            <person name="Zhang Y."/>
        </authorList>
    </citation>
    <scope>NUCLEOTIDE SEQUENCE [LARGE SCALE GENOMIC DNA]</scope>
    <source>
        <strain evidence="2">cv. Niubang</strain>
    </source>
</reference>
<proteinExistence type="predicted"/>
<evidence type="ECO:0000313" key="1">
    <source>
        <dbReference type="EMBL" id="KAI3672898.1"/>
    </source>
</evidence>
<comment type="caution">
    <text evidence="1">The sequence shown here is derived from an EMBL/GenBank/DDBJ whole genome shotgun (WGS) entry which is preliminary data.</text>
</comment>
<dbReference type="Proteomes" id="UP001055879">
    <property type="component" value="Linkage Group LG15"/>
</dbReference>
<protein>
    <submittedName>
        <fullName evidence="1">Uncharacterized protein</fullName>
    </submittedName>
</protein>
<sequence>MDRYSKGKAPVFDDVAGRRLIFGSLTGFECNVIDVNSFQYAENQSKQVVDVGERFGSPSKNDAVGRRLLFGSVSAFDDGNGNETRGLSVSSEGNHPTLSPYVDVPNDDVVDGGERVATLSGMLASGLDARNEVVDRVIGSLDQPCCDCDDENGIQICSPCCCS</sequence>
<reference evidence="2" key="1">
    <citation type="journal article" date="2022" name="Mol. Ecol. Resour.">
        <title>The genomes of chicory, endive, great burdock and yacon provide insights into Asteraceae palaeo-polyploidization history and plant inulin production.</title>
        <authorList>
            <person name="Fan W."/>
            <person name="Wang S."/>
            <person name="Wang H."/>
            <person name="Wang A."/>
            <person name="Jiang F."/>
            <person name="Liu H."/>
            <person name="Zhao H."/>
            <person name="Xu D."/>
            <person name="Zhang Y."/>
        </authorList>
    </citation>
    <scope>NUCLEOTIDE SEQUENCE [LARGE SCALE GENOMIC DNA]</scope>
    <source>
        <strain evidence="2">cv. Niubang</strain>
    </source>
</reference>
<name>A0ACB8XR33_ARCLA</name>
<keyword evidence="2" id="KW-1185">Reference proteome</keyword>
<dbReference type="EMBL" id="CM042061">
    <property type="protein sequence ID" value="KAI3672898.1"/>
    <property type="molecule type" value="Genomic_DNA"/>
</dbReference>
<gene>
    <name evidence="1" type="ORF">L6452_38998</name>
</gene>
<accession>A0ACB8XR33</accession>